<dbReference type="RefSeq" id="WP_067952787.1">
    <property type="nucleotide sequence ID" value="NZ_LSUQ01000003.1"/>
</dbReference>
<dbReference type="InterPro" id="IPR008217">
    <property type="entry name" value="Ccc1_fam"/>
</dbReference>
<evidence type="ECO:0000256" key="1">
    <source>
        <dbReference type="ARBA" id="ARBA00004127"/>
    </source>
</evidence>
<evidence type="ECO:0000256" key="3">
    <source>
        <dbReference type="ARBA" id="ARBA00022989"/>
    </source>
</evidence>
<dbReference type="GO" id="GO:0012505">
    <property type="term" value="C:endomembrane system"/>
    <property type="evidence" value="ECO:0007669"/>
    <property type="project" value="UniProtKB-SubCell"/>
</dbReference>
<evidence type="ECO:0000256" key="4">
    <source>
        <dbReference type="ARBA" id="ARBA00023136"/>
    </source>
</evidence>
<dbReference type="GO" id="GO:0005384">
    <property type="term" value="F:manganese ion transmembrane transporter activity"/>
    <property type="evidence" value="ECO:0007669"/>
    <property type="project" value="InterPro"/>
</dbReference>
<keyword evidence="4 5" id="KW-0472">Membrane</keyword>
<gene>
    <name evidence="6" type="ORF">AYW79_01320</name>
</gene>
<evidence type="ECO:0000313" key="7">
    <source>
        <dbReference type="Proteomes" id="UP000077421"/>
    </source>
</evidence>
<protein>
    <submittedName>
        <fullName evidence="6">Uncharacterized protein</fullName>
    </submittedName>
</protein>
<dbReference type="GO" id="GO:0030026">
    <property type="term" value="P:intracellular manganese ion homeostasis"/>
    <property type="evidence" value="ECO:0007669"/>
    <property type="project" value="InterPro"/>
</dbReference>
<evidence type="ECO:0000313" key="6">
    <source>
        <dbReference type="EMBL" id="OAG95109.1"/>
    </source>
</evidence>
<keyword evidence="2 5" id="KW-0812">Transmembrane</keyword>
<proteinExistence type="predicted"/>
<comment type="subcellular location">
    <subcellularLocation>
        <location evidence="1">Endomembrane system</location>
        <topology evidence="1">Multi-pass membrane protein</topology>
    </subcellularLocation>
</comment>
<feature type="transmembrane region" description="Helical" evidence="5">
    <location>
        <begin position="52"/>
        <end position="72"/>
    </location>
</feature>
<dbReference type="EMBL" id="LSUQ01000003">
    <property type="protein sequence ID" value="OAG95109.1"/>
    <property type="molecule type" value="Genomic_DNA"/>
</dbReference>
<accession>A0A853KFR4</accession>
<dbReference type="AlphaFoldDB" id="A0A853KFR4"/>
<keyword evidence="3 5" id="KW-1133">Transmembrane helix</keyword>
<feature type="transmembrane region" description="Helical" evidence="5">
    <location>
        <begin position="22"/>
        <end position="40"/>
    </location>
</feature>
<comment type="caution">
    <text evidence="6">The sequence shown here is derived from an EMBL/GenBank/DDBJ whole genome shotgun (WGS) entry which is preliminary data.</text>
</comment>
<name>A0A853KFR4_9BACL</name>
<evidence type="ECO:0000256" key="5">
    <source>
        <dbReference type="SAM" id="Phobius"/>
    </source>
</evidence>
<organism evidence="6 7">
    <name type="scientific">Ferroacidibacillus organovorans</name>
    <dbReference type="NCBI Taxonomy" id="1765683"/>
    <lineage>
        <taxon>Bacteria</taxon>
        <taxon>Bacillati</taxon>
        <taxon>Bacillota</taxon>
        <taxon>Bacilli</taxon>
        <taxon>Bacillales</taxon>
        <taxon>Alicyclobacillaceae</taxon>
        <taxon>Ferroacidibacillus</taxon>
    </lineage>
</organism>
<dbReference type="Pfam" id="PF01988">
    <property type="entry name" value="VIT1"/>
    <property type="match status" value="1"/>
</dbReference>
<sequence length="74" mass="7709">MSEIVAGCTPIGLGGYLPANTVLVISVIITLIALFIFEFVRGRFAGVNQFKSAIQTLLVGGIAAAAAFAVRIQK</sequence>
<evidence type="ECO:0000256" key="2">
    <source>
        <dbReference type="ARBA" id="ARBA00022692"/>
    </source>
</evidence>
<dbReference type="Proteomes" id="UP000077421">
    <property type="component" value="Unassembled WGS sequence"/>
</dbReference>
<reference evidence="6 7" key="1">
    <citation type="submission" date="2016-02" db="EMBL/GenBank/DDBJ databases">
        <title>Draft genome sequence of Acidibacillus ferrooxidans SLC66.</title>
        <authorList>
            <person name="Oliveira G."/>
            <person name="Nancucheo I."/>
            <person name="Dall'Agnol H."/>
            <person name="Johnson B."/>
            <person name="Oliveira R."/>
            <person name="Nunes G.L."/>
            <person name="Tzotzos G."/>
            <person name="Orellana S.C."/>
            <person name="Salim A.C."/>
            <person name="Araujo F.M."/>
        </authorList>
    </citation>
    <scope>NUCLEOTIDE SEQUENCE [LARGE SCALE GENOMIC DNA]</scope>
    <source>
        <strain evidence="6 7">SLC66</strain>
    </source>
</reference>